<protein>
    <submittedName>
        <fullName evidence="1">D-alanyl-D-alanine carboxypeptidase</fullName>
    </submittedName>
</protein>
<organism evidence="1 2">
    <name type="scientific">Clostridium aceticum</name>
    <dbReference type="NCBI Taxonomy" id="84022"/>
    <lineage>
        <taxon>Bacteria</taxon>
        <taxon>Bacillati</taxon>
        <taxon>Bacillota</taxon>
        <taxon>Clostridia</taxon>
        <taxon>Eubacteriales</taxon>
        <taxon>Clostridiaceae</taxon>
        <taxon>Clostridium</taxon>
    </lineage>
</organism>
<dbReference type="Gene3D" id="3.30.1380.10">
    <property type="match status" value="1"/>
</dbReference>
<name>A0A0D8I8Y0_9CLOT</name>
<evidence type="ECO:0000313" key="2">
    <source>
        <dbReference type="Proteomes" id="UP000035704"/>
    </source>
</evidence>
<gene>
    <name evidence="1" type="ORF">CACET_c11610</name>
</gene>
<evidence type="ECO:0000313" key="1">
    <source>
        <dbReference type="EMBL" id="AKL94626.1"/>
    </source>
</evidence>
<dbReference type="InterPro" id="IPR039561">
    <property type="entry name" value="Peptidase_M15C"/>
</dbReference>
<accession>A0A0D8I8Y0</accession>
<proteinExistence type="predicted"/>
<dbReference type="OrthoDB" id="9799970at2"/>
<dbReference type="STRING" id="84022.CACET_c11610"/>
<sequence length="319" mass="37157">MKKYIILLLLILIGIFSVKALSDFKKTTEIGSTYTSKEYAETLRKDLFSLMMAYPEYIVDIEVVNNDEVYLVLKSGQKLLYDDKKEKSPSEKLENPDLQDMMEEIYVLGSIDKLMPEDYNPGRLRVYPLLKGVYGGHQSEIEKNLTGVTINGAQHRFNGNNSAADFLKDAIAELNDLAQHHPTLWGYMYPIGGTYNFRRIAKTNRLSPHAFGISIDLASNKNDYWQWTTRAEGEKRLKTYPKTLVEVMEKNFFIWGGKWGQFDILHFEYRPEIIIKALYFGNEEKRLWYEDLPVEDLRVSNTIWLIEERLQQLSYTSTQ</sequence>
<reference evidence="1 2" key="1">
    <citation type="submission" date="2014-10" db="EMBL/GenBank/DDBJ databases">
        <title>Genome sequence of Clostridium aceticum DSM 1496.</title>
        <authorList>
            <person name="Poehlein A."/>
            <person name="Schiel-Bengelsdorf B."/>
            <person name="Gottschalk G."/>
            <person name="Duerre P."/>
            <person name="Daniel R."/>
        </authorList>
    </citation>
    <scope>NUCLEOTIDE SEQUENCE [LARGE SCALE GENOMIC DNA]</scope>
    <source>
        <strain evidence="1 2">DSM 1496</strain>
    </source>
</reference>
<dbReference type="AlphaFoldDB" id="A0A0D8I8Y0"/>
<dbReference type="Pfam" id="PF13539">
    <property type="entry name" value="Peptidase_M15_4"/>
    <property type="match status" value="1"/>
</dbReference>
<dbReference type="Proteomes" id="UP000035704">
    <property type="component" value="Chromosome"/>
</dbReference>
<dbReference type="RefSeq" id="WP_044825431.1">
    <property type="nucleotide sequence ID" value="NZ_CP009687.1"/>
</dbReference>
<dbReference type="KEGG" id="cace:CACET_c11610"/>
<keyword evidence="2" id="KW-1185">Reference proteome</keyword>
<dbReference type="SUPFAM" id="SSF55166">
    <property type="entry name" value="Hedgehog/DD-peptidase"/>
    <property type="match status" value="1"/>
</dbReference>
<dbReference type="PATRIC" id="fig|84022.5.peg.905"/>
<keyword evidence="1" id="KW-0645">Protease</keyword>
<dbReference type="InterPro" id="IPR009045">
    <property type="entry name" value="Zn_M74/Hedgehog-like"/>
</dbReference>
<keyword evidence="1" id="KW-0121">Carboxypeptidase</keyword>
<keyword evidence="1" id="KW-0378">Hydrolase</keyword>
<dbReference type="GO" id="GO:0004180">
    <property type="term" value="F:carboxypeptidase activity"/>
    <property type="evidence" value="ECO:0007669"/>
    <property type="project" value="UniProtKB-KW"/>
</dbReference>
<dbReference type="EMBL" id="CP009687">
    <property type="protein sequence ID" value="AKL94626.1"/>
    <property type="molecule type" value="Genomic_DNA"/>
</dbReference>